<evidence type="ECO:0000256" key="3">
    <source>
        <dbReference type="ARBA" id="ARBA00010199"/>
    </source>
</evidence>
<feature type="transmembrane region" description="Helical" evidence="14">
    <location>
        <begin position="420"/>
        <end position="438"/>
    </location>
</feature>
<feature type="region of interest" description="Disordered" evidence="13">
    <location>
        <begin position="1"/>
        <end position="30"/>
    </location>
</feature>
<dbReference type="GO" id="GO:0015297">
    <property type="term" value="F:antiporter activity"/>
    <property type="evidence" value="ECO:0007669"/>
    <property type="project" value="UniProtKB-KW"/>
</dbReference>
<dbReference type="GO" id="GO:0005886">
    <property type="term" value="C:plasma membrane"/>
    <property type="evidence" value="ECO:0007669"/>
    <property type="project" value="UniProtKB-SubCell"/>
</dbReference>
<evidence type="ECO:0000256" key="13">
    <source>
        <dbReference type="SAM" id="MobiDB-lite"/>
    </source>
</evidence>
<evidence type="ECO:0000256" key="12">
    <source>
        <dbReference type="ARBA" id="ARBA00031636"/>
    </source>
</evidence>
<dbReference type="Proteomes" id="UP000184526">
    <property type="component" value="Unassembled WGS sequence"/>
</dbReference>
<dbReference type="PANTHER" id="PTHR43298">
    <property type="entry name" value="MULTIDRUG RESISTANCE PROTEIN NORM-RELATED"/>
    <property type="match status" value="1"/>
</dbReference>
<dbReference type="EMBL" id="FQXP01000003">
    <property type="protein sequence ID" value="SHH47454.1"/>
    <property type="molecule type" value="Genomic_DNA"/>
</dbReference>
<dbReference type="NCBIfam" id="TIGR00797">
    <property type="entry name" value="matE"/>
    <property type="match status" value="1"/>
</dbReference>
<gene>
    <name evidence="15" type="ORF">SAMN02745196_00488</name>
</gene>
<dbReference type="InterPro" id="IPR050222">
    <property type="entry name" value="MATE_MdtK"/>
</dbReference>
<dbReference type="PIRSF" id="PIRSF006603">
    <property type="entry name" value="DinF"/>
    <property type="match status" value="1"/>
</dbReference>
<keyword evidence="9 14" id="KW-1133">Transmembrane helix</keyword>
<evidence type="ECO:0000256" key="2">
    <source>
        <dbReference type="ARBA" id="ARBA00004651"/>
    </source>
</evidence>
<dbReference type="RefSeq" id="WP_084666015.1">
    <property type="nucleotide sequence ID" value="NZ_FQXP01000003.1"/>
</dbReference>
<feature type="transmembrane region" description="Helical" evidence="14">
    <location>
        <begin position="450"/>
        <end position="470"/>
    </location>
</feature>
<feature type="transmembrane region" description="Helical" evidence="14">
    <location>
        <begin position="476"/>
        <end position="498"/>
    </location>
</feature>
<evidence type="ECO:0000256" key="7">
    <source>
        <dbReference type="ARBA" id="ARBA00022475"/>
    </source>
</evidence>
<evidence type="ECO:0000256" key="10">
    <source>
        <dbReference type="ARBA" id="ARBA00023065"/>
    </source>
</evidence>
<evidence type="ECO:0000256" key="1">
    <source>
        <dbReference type="ARBA" id="ARBA00003408"/>
    </source>
</evidence>
<dbReference type="CDD" id="cd13137">
    <property type="entry name" value="MATE_NorM_like"/>
    <property type="match status" value="1"/>
</dbReference>
<keyword evidence="6" id="KW-0050">Antiport</keyword>
<feature type="transmembrane region" description="Helical" evidence="14">
    <location>
        <begin position="379"/>
        <end position="400"/>
    </location>
</feature>
<keyword evidence="7" id="KW-1003">Cell membrane</keyword>
<name>A0A1M5T9R1_9CLOT</name>
<feature type="transmembrane region" description="Helical" evidence="14">
    <location>
        <begin position="104"/>
        <end position="126"/>
    </location>
</feature>
<protein>
    <recommendedName>
        <fullName evidence="4">Probable multidrug resistance protein NorM</fullName>
    </recommendedName>
    <alternativeName>
        <fullName evidence="12">Multidrug-efflux transporter</fullName>
    </alternativeName>
</protein>
<evidence type="ECO:0000256" key="11">
    <source>
        <dbReference type="ARBA" id="ARBA00023136"/>
    </source>
</evidence>
<comment type="function">
    <text evidence="1">Multidrug efflux pump.</text>
</comment>
<proteinExistence type="inferred from homology"/>
<dbReference type="GO" id="GO:0042910">
    <property type="term" value="F:xenobiotic transmembrane transporter activity"/>
    <property type="evidence" value="ECO:0007669"/>
    <property type="project" value="InterPro"/>
</dbReference>
<feature type="transmembrane region" description="Helical" evidence="14">
    <location>
        <begin position="248"/>
        <end position="278"/>
    </location>
</feature>
<evidence type="ECO:0000256" key="5">
    <source>
        <dbReference type="ARBA" id="ARBA00022448"/>
    </source>
</evidence>
<feature type="transmembrane region" description="Helical" evidence="14">
    <location>
        <begin position="181"/>
        <end position="202"/>
    </location>
</feature>
<comment type="similarity">
    <text evidence="3">Belongs to the multi antimicrobial extrusion (MATE) (TC 2.A.66.1) family.</text>
</comment>
<evidence type="ECO:0000313" key="15">
    <source>
        <dbReference type="EMBL" id="SHH47454.1"/>
    </source>
</evidence>
<comment type="subcellular location">
    <subcellularLocation>
        <location evidence="2">Cell membrane</location>
        <topology evidence="2">Multi-pass membrane protein</topology>
    </subcellularLocation>
</comment>
<feature type="compositionally biased region" description="Basic and acidic residues" evidence="13">
    <location>
        <begin position="1"/>
        <end position="15"/>
    </location>
</feature>
<dbReference type="InterPro" id="IPR048279">
    <property type="entry name" value="MdtK-like"/>
</dbReference>
<evidence type="ECO:0000256" key="9">
    <source>
        <dbReference type="ARBA" id="ARBA00022989"/>
    </source>
</evidence>
<evidence type="ECO:0000256" key="14">
    <source>
        <dbReference type="SAM" id="Phobius"/>
    </source>
</evidence>
<dbReference type="OrthoDB" id="62420at2"/>
<keyword evidence="5" id="KW-0813">Transport</keyword>
<dbReference type="AlphaFoldDB" id="A0A1M5T9R1"/>
<organism evidence="15 16">
    <name type="scientific">Clostridium collagenovorans DSM 3089</name>
    <dbReference type="NCBI Taxonomy" id="1121306"/>
    <lineage>
        <taxon>Bacteria</taxon>
        <taxon>Bacillati</taxon>
        <taxon>Bacillota</taxon>
        <taxon>Clostridia</taxon>
        <taxon>Eubacteriales</taxon>
        <taxon>Clostridiaceae</taxon>
        <taxon>Clostridium</taxon>
    </lineage>
</organism>
<dbReference type="Pfam" id="PF01554">
    <property type="entry name" value="MatE"/>
    <property type="match status" value="2"/>
</dbReference>
<evidence type="ECO:0000256" key="4">
    <source>
        <dbReference type="ARBA" id="ARBA00020268"/>
    </source>
</evidence>
<keyword evidence="11 14" id="KW-0472">Membrane</keyword>
<keyword evidence="8 14" id="KW-0812">Transmembrane</keyword>
<dbReference type="GO" id="GO:0006811">
    <property type="term" value="P:monoatomic ion transport"/>
    <property type="evidence" value="ECO:0007669"/>
    <property type="project" value="UniProtKB-KW"/>
</dbReference>
<feature type="transmembrane region" description="Helical" evidence="14">
    <location>
        <begin position="347"/>
        <end position="367"/>
    </location>
</feature>
<evidence type="ECO:0000313" key="16">
    <source>
        <dbReference type="Proteomes" id="UP000184526"/>
    </source>
</evidence>
<evidence type="ECO:0000256" key="6">
    <source>
        <dbReference type="ARBA" id="ARBA00022449"/>
    </source>
</evidence>
<feature type="transmembrane region" description="Helical" evidence="14">
    <location>
        <begin position="209"/>
        <end position="228"/>
    </location>
</feature>
<keyword evidence="10" id="KW-0406">Ion transport</keyword>
<keyword evidence="16" id="KW-1185">Reference proteome</keyword>
<dbReference type="InterPro" id="IPR002528">
    <property type="entry name" value="MATE_fam"/>
</dbReference>
<accession>A0A1M5T9R1</accession>
<dbReference type="PANTHER" id="PTHR43298:SF2">
    <property type="entry name" value="FMN_FAD EXPORTER YEEO-RELATED"/>
    <property type="match status" value="1"/>
</dbReference>
<reference evidence="15 16" key="1">
    <citation type="submission" date="2016-11" db="EMBL/GenBank/DDBJ databases">
        <authorList>
            <person name="Jaros S."/>
            <person name="Januszkiewicz K."/>
            <person name="Wedrychowicz H."/>
        </authorList>
    </citation>
    <scope>NUCLEOTIDE SEQUENCE [LARGE SCALE GENOMIC DNA]</scope>
    <source>
        <strain evidence="15 16">DSM 3089</strain>
    </source>
</reference>
<feature type="transmembrane region" description="Helical" evidence="14">
    <location>
        <begin position="138"/>
        <end position="161"/>
    </location>
</feature>
<feature type="transmembrane region" description="Helical" evidence="14">
    <location>
        <begin position="299"/>
        <end position="327"/>
    </location>
</feature>
<sequence>MNRGGTDLKKQKKTTEGMTTENIKEGNAHEETVVEMSLENQRECENEYSYDKKGLAKYTFKLALPAIMEMVMQTLLGFADMAMVGRLGAIAISAVGLSQTPTDTALGIFAAISVGATALVARAIGAKKREEAGEVAKQALIVSVGLAVFFTVFALMLATPIIKLMGAEADVIADGVSYFKITNMALPFMIVTIIMSGVLRGIGDTKTPMYINGAANILNIIGNFLLIFPSRTISLNIPFISDDISLFIPGAGLGVSGAAISTSISRVIAGFTILYFILNSKSQLKVNLKKKLRLNLDIIRRMFKVGIPAAIEQFLMRFGMLLFARIIADLGTVTYAAHRVASTAESLSYNAGFGFALAATSLVGQYLGAKDEKMAERSGFMAVGMGTIFMSIMGLILFFFPELILRVFTDDPVVIEQATVCLKIVAISQPFLAASMGFSGALRGSGDTTFVLVAAVLGIWGVRLTLTYLFVSVLGWGLFGAWLVMGIDVGFRAILLFIRFKSGKWKKIQV</sequence>
<evidence type="ECO:0000256" key="8">
    <source>
        <dbReference type="ARBA" id="ARBA00022692"/>
    </source>
</evidence>